<dbReference type="GO" id="GO:0009451">
    <property type="term" value="P:RNA modification"/>
    <property type="evidence" value="ECO:0007669"/>
    <property type="project" value="InterPro"/>
</dbReference>
<evidence type="ECO:0000256" key="2">
    <source>
        <dbReference type="PROSITE-ProRule" id="PRU00708"/>
    </source>
</evidence>
<evidence type="ECO:0000313" key="4">
    <source>
        <dbReference type="Proteomes" id="UP000188268"/>
    </source>
</evidence>
<dbReference type="Pfam" id="PF13041">
    <property type="entry name" value="PPR_2"/>
    <property type="match status" value="1"/>
</dbReference>
<name>A0A1R3HW23_COCAP</name>
<evidence type="ECO:0000256" key="1">
    <source>
        <dbReference type="ARBA" id="ARBA00022737"/>
    </source>
</evidence>
<dbReference type="Proteomes" id="UP000188268">
    <property type="component" value="Unassembled WGS sequence"/>
</dbReference>
<feature type="repeat" description="PPR" evidence="2">
    <location>
        <begin position="54"/>
        <end position="84"/>
    </location>
</feature>
<dbReference type="OMA" id="EMEPRES"/>
<sequence length="236" mass="25831">MAAFELCQQLHCCSLKAGFSSYRSVQNTLISAYSKCGNMDLAYLVFKDMGYLKTTVSWNAIINGYGINGEGETALALYHEMRKGMEDADSATYLSILNACSHAGLINDGLMIFNKMVEDDKIRPSQEHYGCIIDLLARAGCLTDASGFLSQLKIGPNAWRALLSGCALHGNVELAEFVAKKVFEMEPRESDHIVLLSNVYASVGRFKDAETLRLGMQKKAVIKNAGVSLLCKYDSG</sequence>
<dbReference type="Gramene" id="OMO74478">
    <property type="protein sequence ID" value="OMO74478"/>
    <property type="gene ID" value="CCACVL1_16669"/>
</dbReference>
<dbReference type="GO" id="GO:0003723">
    <property type="term" value="F:RNA binding"/>
    <property type="evidence" value="ECO:0007669"/>
    <property type="project" value="InterPro"/>
</dbReference>
<evidence type="ECO:0000313" key="3">
    <source>
        <dbReference type="EMBL" id="OMO74478.1"/>
    </source>
</evidence>
<dbReference type="OrthoDB" id="185373at2759"/>
<keyword evidence="4" id="KW-1185">Reference proteome</keyword>
<dbReference type="PROSITE" id="PS51375">
    <property type="entry name" value="PPR"/>
    <property type="match status" value="2"/>
</dbReference>
<dbReference type="NCBIfam" id="TIGR00756">
    <property type="entry name" value="PPR"/>
    <property type="match status" value="3"/>
</dbReference>
<dbReference type="Pfam" id="PF20431">
    <property type="entry name" value="E_motif"/>
    <property type="match status" value="1"/>
</dbReference>
<dbReference type="PANTHER" id="PTHR47926">
    <property type="entry name" value="PENTATRICOPEPTIDE REPEAT-CONTAINING PROTEIN"/>
    <property type="match status" value="1"/>
</dbReference>
<dbReference type="InterPro" id="IPR046848">
    <property type="entry name" value="E_motif"/>
</dbReference>
<dbReference type="InterPro" id="IPR046960">
    <property type="entry name" value="PPR_At4g14850-like_plant"/>
</dbReference>
<evidence type="ECO:0008006" key="5">
    <source>
        <dbReference type="Google" id="ProtNLM"/>
    </source>
</evidence>
<accession>A0A1R3HW23</accession>
<feature type="repeat" description="PPR" evidence="2">
    <location>
        <begin position="89"/>
        <end position="124"/>
    </location>
</feature>
<reference evidence="3 4" key="1">
    <citation type="submission" date="2013-09" db="EMBL/GenBank/DDBJ databases">
        <title>Corchorus capsularis genome sequencing.</title>
        <authorList>
            <person name="Alam M."/>
            <person name="Haque M.S."/>
            <person name="Islam M.S."/>
            <person name="Emdad E.M."/>
            <person name="Islam M.M."/>
            <person name="Ahmed B."/>
            <person name="Halim A."/>
            <person name="Hossen Q.M.M."/>
            <person name="Hossain M.Z."/>
            <person name="Ahmed R."/>
            <person name="Khan M.M."/>
            <person name="Islam R."/>
            <person name="Rashid M.M."/>
            <person name="Khan S.A."/>
            <person name="Rahman M.S."/>
            <person name="Alam M."/>
        </authorList>
    </citation>
    <scope>NUCLEOTIDE SEQUENCE [LARGE SCALE GENOMIC DNA]</scope>
    <source>
        <strain evidence="4">cv. CVL-1</strain>
        <tissue evidence="3">Whole seedling</tissue>
    </source>
</reference>
<organism evidence="3 4">
    <name type="scientific">Corchorus capsularis</name>
    <name type="common">Jute</name>
    <dbReference type="NCBI Taxonomy" id="210143"/>
    <lineage>
        <taxon>Eukaryota</taxon>
        <taxon>Viridiplantae</taxon>
        <taxon>Streptophyta</taxon>
        <taxon>Embryophyta</taxon>
        <taxon>Tracheophyta</taxon>
        <taxon>Spermatophyta</taxon>
        <taxon>Magnoliopsida</taxon>
        <taxon>eudicotyledons</taxon>
        <taxon>Gunneridae</taxon>
        <taxon>Pentapetalae</taxon>
        <taxon>rosids</taxon>
        <taxon>malvids</taxon>
        <taxon>Malvales</taxon>
        <taxon>Malvaceae</taxon>
        <taxon>Grewioideae</taxon>
        <taxon>Apeibeae</taxon>
        <taxon>Corchorus</taxon>
    </lineage>
</organism>
<proteinExistence type="predicted"/>
<dbReference type="InterPro" id="IPR002885">
    <property type="entry name" value="PPR_rpt"/>
</dbReference>
<dbReference type="EMBL" id="AWWV01011101">
    <property type="protein sequence ID" value="OMO74478.1"/>
    <property type="molecule type" value="Genomic_DNA"/>
</dbReference>
<comment type="caution">
    <text evidence="3">The sequence shown here is derived from an EMBL/GenBank/DDBJ whole genome shotgun (WGS) entry which is preliminary data.</text>
</comment>
<dbReference type="Gene3D" id="1.25.40.10">
    <property type="entry name" value="Tetratricopeptide repeat domain"/>
    <property type="match status" value="2"/>
</dbReference>
<protein>
    <recommendedName>
        <fullName evidence="5">Pentatricopeptide repeat-containing protein</fullName>
    </recommendedName>
</protein>
<dbReference type="Pfam" id="PF01535">
    <property type="entry name" value="PPR"/>
    <property type="match status" value="1"/>
</dbReference>
<dbReference type="InterPro" id="IPR011990">
    <property type="entry name" value="TPR-like_helical_dom_sf"/>
</dbReference>
<gene>
    <name evidence="3" type="ORF">CCACVL1_16669</name>
</gene>
<dbReference type="AlphaFoldDB" id="A0A1R3HW23"/>
<dbReference type="FunFam" id="1.25.40.10:FF:000090">
    <property type="entry name" value="Pentatricopeptide repeat-containing protein, chloroplastic"/>
    <property type="match status" value="1"/>
</dbReference>
<keyword evidence="1" id="KW-0677">Repeat</keyword>